<accession>A0A9P1EJN9</accession>
<evidence type="ECO:0000313" key="2">
    <source>
        <dbReference type="Proteomes" id="UP001152484"/>
    </source>
</evidence>
<sequence length="41" mass="4965">MFQVELEGCYYQPLFGKFLRRRLGSCFFRSRFENNMNNAHG</sequence>
<dbReference type="Proteomes" id="UP001152484">
    <property type="component" value="Unassembled WGS sequence"/>
</dbReference>
<organism evidence="1 2">
    <name type="scientific">Cuscuta europaea</name>
    <name type="common">European dodder</name>
    <dbReference type="NCBI Taxonomy" id="41803"/>
    <lineage>
        <taxon>Eukaryota</taxon>
        <taxon>Viridiplantae</taxon>
        <taxon>Streptophyta</taxon>
        <taxon>Embryophyta</taxon>
        <taxon>Tracheophyta</taxon>
        <taxon>Spermatophyta</taxon>
        <taxon>Magnoliopsida</taxon>
        <taxon>eudicotyledons</taxon>
        <taxon>Gunneridae</taxon>
        <taxon>Pentapetalae</taxon>
        <taxon>asterids</taxon>
        <taxon>lamiids</taxon>
        <taxon>Solanales</taxon>
        <taxon>Convolvulaceae</taxon>
        <taxon>Cuscuteae</taxon>
        <taxon>Cuscuta</taxon>
        <taxon>Cuscuta subgen. Cuscuta</taxon>
    </lineage>
</organism>
<name>A0A9P1EJN9_CUSEU</name>
<dbReference type="EMBL" id="CAMAPE010000054">
    <property type="protein sequence ID" value="CAH9111636.1"/>
    <property type="molecule type" value="Genomic_DNA"/>
</dbReference>
<evidence type="ECO:0000313" key="1">
    <source>
        <dbReference type="EMBL" id="CAH9111636.1"/>
    </source>
</evidence>
<gene>
    <name evidence="1" type="ORF">CEURO_LOCUS19336</name>
</gene>
<keyword evidence="2" id="KW-1185">Reference proteome</keyword>
<protein>
    <submittedName>
        <fullName evidence="1">Uncharacterized protein</fullName>
    </submittedName>
</protein>
<reference evidence="1" key="1">
    <citation type="submission" date="2022-07" db="EMBL/GenBank/DDBJ databases">
        <authorList>
            <person name="Macas J."/>
            <person name="Novak P."/>
            <person name="Neumann P."/>
        </authorList>
    </citation>
    <scope>NUCLEOTIDE SEQUENCE</scope>
</reference>
<comment type="caution">
    <text evidence="1">The sequence shown here is derived from an EMBL/GenBank/DDBJ whole genome shotgun (WGS) entry which is preliminary data.</text>
</comment>
<proteinExistence type="predicted"/>
<dbReference type="AlphaFoldDB" id="A0A9P1EJN9"/>